<dbReference type="EMBL" id="SOQX01000004">
    <property type="protein sequence ID" value="TDY00951.1"/>
    <property type="molecule type" value="Genomic_DNA"/>
</dbReference>
<name>A0A4R8IJP8_9GAMM</name>
<keyword evidence="2" id="KW-1185">Reference proteome</keyword>
<gene>
    <name evidence="1" type="ORF">EDC23_1696</name>
</gene>
<organism evidence="1 2">
    <name type="scientific">Thiohalophilus thiocyanatoxydans</name>
    <dbReference type="NCBI Taxonomy" id="381308"/>
    <lineage>
        <taxon>Bacteria</taxon>
        <taxon>Pseudomonadati</taxon>
        <taxon>Pseudomonadota</taxon>
        <taxon>Gammaproteobacteria</taxon>
        <taxon>Thiohalomonadales</taxon>
        <taxon>Thiohalophilaceae</taxon>
        <taxon>Thiohalophilus</taxon>
    </lineage>
</organism>
<reference evidence="1 2" key="1">
    <citation type="submission" date="2019-03" db="EMBL/GenBank/DDBJ databases">
        <title>Genomic Encyclopedia of Type Strains, Phase IV (KMG-IV): sequencing the most valuable type-strain genomes for metagenomic binning, comparative biology and taxonomic classification.</title>
        <authorList>
            <person name="Goeker M."/>
        </authorList>
    </citation>
    <scope>NUCLEOTIDE SEQUENCE [LARGE SCALE GENOMIC DNA]</scope>
    <source>
        <strain evidence="1 2">DSM 16326</strain>
    </source>
</reference>
<sequence>MTTKLVQKHLFKGTREFEIVNDVINVRMKTPFKEEKITVGLTVLDPEPVINKPYLEFNGRAESEPMLSLFLDKPNTEEFNAFVVALQKQILAAGNAVSGLDADSYPAGIAGNVYEEPPEFEESDQKRFKYNNKSIDAAKLESAIQMLERYVEDEEIKPLLFAMNALKDDPKNESCMEQVVNAFNELGIVQGAVLTYAPYISVLLMDDPYGDN</sequence>
<dbReference type="Proteomes" id="UP000294914">
    <property type="component" value="Unassembled WGS sequence"/>
</dbReference>
<dbReference type="AlphaFoldDB" id="A0A4R8IJP8"/>
<proteinExistence type="predicted"/>
<accession>A0A4R8IJP8</accession>
<dbReference type="OrthoDB" id="5765877at2"/>
<protein>
    <submittedName>
        <fullName evidence="1">Uncharacterized protein</fullName>
    </submittedName>
</protein>
<comment type="caution">
    <text evidence="1">The sequence shown here is derived from an EMBL/GenBank/DDBJ whole genome shotgun (WGS) entry which is preliminary data.</text>
</comment>
<dbReference type="RefSeq" id="WP_134083428.1">
    <property type="nucleotide sequence ID" value="NZ_SOQX01000004.1"/>
</dbReference>
<evidence type="ECO:0000313" key="2">
    <source>
        <dbReference type="Proteomes" id="UP000294914"/>
    </source>
</evidence>
<evidence type="ECO:0000313" key="1">
    <source>
        <dbReference type="EMBL" id="TDY00951.1"/>
    </source>
</evidence>